<dbReference type="RefSeq" id="WP_263370918.1">
    <property type="nucleotide sequence ID" value="NZ_JAGSYD010000002.1"/>
</dbReference>
<comment type="caution">
    <text evidence="1">The sequence shown here is derived from an EMBL/GenBank/DDBJ whole genome shotgun (WGS) entry which is preliminary data.</text>
</comment>
<proteinExistence type="predicted"/>
<accession>A0ABW1ZEN1</accession>
<keyword evidence="2" id="KW-1185">Reference proteome</keyword>
<evidence type="ECO:0000313" key="2">
    <source>
        <dbReference type="Proteomes" id="UP001596391"/>
    </source>
</evidence>
<sequence>MGTGIKWKCGTVPGTQGDCIGSIVDPEVLEYLQTAETELGRMAHIAKQTLGYYREHASAAATSLSQIAADAVRIYEPRCLQSGIAIKTTFESTREIVVRRGEMMQVVSNLIANAVYALSSGGRSPFR</sequence>
<organism evidence="1 2">
    <name type="scientific">Granulicella cerasi</name>
    <dbReference type="NCBI Taxonomy" id="741063"/>
    <lineage>
        <taxon>Bacteria</taxon>
        <taxon>Pseudomonadati</taxon>
        <taxon>Acidobacteriota</taxon>
        <taxon>Terriglobia</taxon>
        <taxon>Terriglobales</taxon>
        <taxon>Acidobacteriaceae</taxon>
        <taxon>Granulicella</taxon>
    </lineage>
</organism>
<dbReference type="SUPFAM" id="SSF55874">
    <property type="entry name" value="ATPase domain of HSP90 chaperone/DNA topoisomerase II/histidine kinase"/>
    <property type="match status" value="1"/>
</dbReference>
<name>A0ABW1ZEN1_9BACT</name>
<reference evidence="2" key="1">
    <citation type="journal article" date="2019" name="Int. J. Syst. Evol. Microbiol.">
        <title>The Global Catalogue of Microorganisms (GCM) 10K type strain sequencing project: providing services to taxonomists for standard genome sequencing and annotation.</title>
        <authorList>
            <consortium name="The Broad Institute Genomics Platform"/>
            <consortium name="The Broad Institute Genome Sequencing Center for Infectious Disease"/>
            <person name="Wu L."/>
            <person name="Ma J."/>
        </authorList>
    </citation>
    <scope>NUCLEOTIDE SEQUENCE [LARGE SCALE GENOMIC DNA]</scope>
    <source>
        <strain evidence="2">CGMCC 1.16026</strain>
    </source>
</reference>
<gene>
    <name evidence="1" type="ORF">ACFQBQ_16635</name>
</gene>
<dbReference type="Proteomes" id="UP001596391">
    <property type="component" value="Unassembled WGS sequence"/>
</dbReference>
<protein>
    <submittedName>
        <fullName evidence="1">Uncharacterized protein</fullName>
    </submittedName>
</protein>
<evidence type="ECO:0000313" key="1">
    <source>
        <dbReference type="EMBL" id="MFC6647167.1"/>
    </source>
</evidence>
<dbReference type="Gene3D" id="3.30.565.10">
    <property type="entry name" value="Histidine kinase-like ATPase, C-terminal domain"/>
    <property type="match status" value="1"/>
</dbReference>
<dbReference type="InterPro" id="IPR036890">
    <property type="entry name" value="HATPase_C_sf"/>
</dbReference>
<dbReference type="EMBL" id="JBHSWI010000001">
    <property type="protein sequence ID" value="MFC6647167.1"/>
    <property type="molecule type" value="Genomic_DNA"/>
</dbReference>